<gene>
    <name evidence="5" type="ORF">WM2015_694</name>
</gene>
<evidence type="ECO:0000313" key="6">
    <source>
        <dbReference type="Proteomes" id="UP000066624"/>
    </source>
</evidence>
<sequence>MTRHASRRSALAALLLSGGLAAQSPTALDAIHFSTDIHIQVPTGAASSAVVNDDGLSQLDLATGFSIDINWLGRLDRSDLDGFHFGDEACGTDRLFSLTTTSEIAGTVMRPGDVFTEAGAKVFDAVAVGLPRNINVDALSRDPGSCDLVLSIDGLAELGGTVFGPRDLIQWNSTDGFSLFQTLGGRYNVDALHVLSADRVLLSFDIDQQLGGQLVRDDDVIEVDFSGAMPSFQLSYSPRALDPSIARADLDALWAQPSPPVGEFQWTLSEDSVFENGGSIVVQIERVNGSAGAVSVSVETADNTAIAGVDYTAFVGTADFVDAELARTVTIPITDNATLEGNRQFFVDLTAVSNGALGTPTRITVLIRDDEDDLLFDDRFEN</sequence>
<keyword evidence="4" id="KW-0813">Transport</keyword>
<dbReference type="OrthoDB" id="5699539at2"/>
<dbReference type="InterPro" id="IPR051171">
    <property type="entry name" value="CaCA"/>
</dbReference>
<reference evidence="5 6" key="1">
    <citation type="submission" date="2015-07" db="EMBL/GenBank/DDBJ databases">
        <authorList>
            <person name="Noorani M."/>
        </authorList>
    </citation>
    <scope>NUCLEOTIDE SEQUENCE [LARGE SCALE GENOMIC DNA]</scope>
    <source>
        <strain evidence="5 6">KCTC 42284</strain>
    </source>
</reference>
<keyword evidence="6" id="KW-1185">Reference proteome</keyword>
<dbReference type="InterPro" id="IPR038081">
    <property type="entry name" value="CalX-like_sf"/>
</dbReference>
<evidence type="ECO:0000256" key="3">
    <source>
        <dbReference type="ARBA" id="ARBA00022837"/>
    </source>
</evidence>
<evidence type="ECO:0000256" key="2">
    <source>
        <dbReference type="ARBA" id="ARBA00022737"/>
    </source>
</evidence>
<dbReference type="AlphaFoldDB" id="A0A0K0XTT7"/>
<dbReference type="GO" id="GO:0030001">
    <property type="term" value="P:metal ion transport"/>
    <property type="evidence" value="ECO:0007669"/>
    <property type="project" value="TreeGrafter"/>
</dbReference>
<dbReference type="PATRIC" id="fig|1579979.3.peg.704"/>
<dbReference type="InterPro" id="IPR003644">
    <property type="entry name" value="Calx_beta"/>
</dbReference>
<dbReference type="Proteomes" id="UP000066624">
    <property type="component" value="Chromosome"/>
</dbReference>
<name>A0A0K0XTT7_9GAMM</name>
<dbReference type="GO" id="GO:0016020">
    <property type="term" value="C:membrane"/>
    <property type="evidence" value="ECO:0007669"/>
    <property type="project" value="InterPro"/>
</dbReference>
<dbReference type="STRING" id="1579979.WM2015_694"/>
<dbReference type="KEGG" id="wma:WM2015_694"/>
<protein>
    <submittedName>
        <fullName evidence="5">Uncharacterized protein</fullName>
    </submittedName>
</protein>
<dbReference type="RefSeq" id="WP_049724740.1">
    <property type="nucleotide sequence ID" value="NZ_CP012154.1"/>
</dbReference>
<keyword evidence="1" id="KW-0732">Signal</keyword>
<organism evidence="5 6">
    <name type="scientific">Wenzhouxiangella marina</name>
    <dbReference type="NCBI Taxonomy" id="1579979"/>
    <lineage>
        <taxon>Bacteria</taxon>
        <taxon>Pseudomonadati</taxon>
        <taxon>Pseudomonadota</taxon>
        <taxon>Gammaproteobacteria</taxon>
        <taxon>Chromatiales</taxon>
        <taxon>Wenzhouxiangellaceae</taxon>
        <taxon>Wenzhouxiangella</taxon>
    </lineage>
</organism>
<evidence type="ECO:0000256" key="4">
    <source>
        <dbReference type="ARBA" id="ARBA00023065"/>
    </source>
</evidence>
<dbReference type="Pfam" id="PF03160">
    <property type="entry name" value="Calx-beta"/>
    <property type="match status" value="1"/>
</dbReference>
<keyword evidence="2" id="KW-0677">Repeat</keyword>
<evidence type="ECO:0000256" key="1">
    <source>
        <dbReference type="ARBA" id="ARBA00022729"/>
    </source>
</evidence>
<evidence type="ECO:0000313" key="5">
    <source>
        <dbReference type="EMBL" id="AKS41075.1"/>
    </source>
</evidence>
<dbReference type="SMART" id="SM00237">
    <property type="entry name" value="Calx_beta"/>
    <property type="match status" value="1"/>
</dbReference>
<dbReference type="Gene3D" id="2.60.40.2030">
    <property type="match status" value="1"/>
</dbReference>
<accession>A0A0K0XTT7</accession>
<dbReference type="EMBL" id="CP012154">
    <property type="protein sequence ID" value="AKS41075.1"/>
    <property type="molecule type" value="Genomic_DNA"/>
</dbReference>
<keyword evidence="4" id="KW-0406">Ion transport</keyword>
<proteinExistence type="predicted"/>
<dbReference type="GO" id="GO:0007154">
    <property type="term" value="P:cell communication"/>
    <property type="evidence" value="ECO:0007669"/>
    <property type="project" value="InterPro"/>
</dbReference>
<dbReference type="PANTHER" id="PTHR11878">
    <property type="entry name" value="SODIUM/CALCIUM EXCHANGER"/>
    <property type="match status" value="1"/>
</dbReference>
<dbReference type="PANTHER" id="PTHR11878:SF65">
    <property type="entry name" value="NA_CA-EXCHANGE PROTEIN, ISOFORM G"/>
    <property type="match status" value="1"/>
</dbReference>
<keyword evidence="3" id="KW-0106">Calcium</keyword>
<dbReference type="SUPFAM" id="SSF141072">
    <property type="entry name" value="CalX-like"/>
    <property type="match status" value="1"/>
</dbReference>